<feature type="region of interest" description="Disordered" evidence="1">
    <location>
        <begin position="19"/>
        <end position="56"/>
    </location>
</feature>
<dbReference type="HOGENOM" id="CLU_3009972_0_0_4"/>
<sequence length="56" mass="6241">METLSGLIRVKRREEGLSVPGDALRRKKQDTSGGFQEYEEERGTAARRSGFVDNGV</sequence>
<dbReference type="AlphaFoldDB" id="C3X3G9"/>
<dbReference type="EMBL" id="ACDP02000021">
    <property type="protein sequence ID" value="EEO27755.1"/>
    <property type="molecule type" value="Genomic_DNA"/>
</dbReference>
<reference evidence="2" key="1">
    <citation type="submission" date="2011-10" db="EMBL/GenBank/DDBJ databases">
        <title>The Genome Sequence of Oxalobacter formigenes HOxBLS.</title>
        <authorList>
            <consortium name="The Broad Institute Genome Sequencing Platform"/>
            <person name="Earl A."/>
            <person name="Ward D."/>
            <person name="Feldgarden M."/>
            <person name="Gevers D."/>
            <person name="Allison M.J."/>
            <person name="Humphrey S."/>
            <person name="Young S.K."/>
            <person name="Zeng Q."/>
            <person name="Gargeya S."/>
            <person name="Fitzgerald M."/>
            <person name="Haas B."/>
            <person name="Abouelleil A."/>
            <person name="Alvarado L."/>
            <person name="Arachchi H.M."/>
            <person name="Berlin A."/>
            <person name="Brown A."/>
            <person name="Chapman S.B."/>
            <person name="Chen Z."/>
            <person name="Dunbar C."/>
            <person name="Freedman E."/>
            <person name="Gearin G."/>
            <person name="Goldberg J."/>
            <person name="Griggs A."/>
            <person name="Gujja S."/>
            <person name="Heiman D."/>
            <person name="Howarth C."/>
            <person name="Larson L."/>
            <person name="Lui A."/>
            <person name="MacDonald P.J.P."/>
            <person name="Montmayeur A."/>
            <person name="Murphy C."/>
            <person name="Neiman D."/>
            <person name="Pearson M."/>
            <person name="Priest M."/>
            <person name="Roberts A."/>
            <person name="Saif S."/>
            <person name="Shea T."/>
            <person name="Shenoy N."/>
            <person name="Sisk P."/>
            <person name="Stolte C."/>
            <person name="Sykes S."/>
            <person name="Wortman J."/>
            <person name="Nusbaum C."/>
            <person name="Birren B."/>
        </authorList>
    </citation>
    <scope>NUCLEOTIDE SEQUENCE [LARGE SCALE GENOMIC DNA]</scope>
    <source>
        <strain evidence="2">HOxBLS</strain>
    </source>
</reference>
<accession>C3X3G9</accession>
<gene>
    <name evidence="2" type="ORF">OFAG_00908</name>
</gene>
<dbReference type="Proteomes" id="UP000003973">
    <property type="component" value="Unassembled WGS sequence"/>
</dbReference>
<proteinExistence type="predicted"/>
<evidence type="ECO:0000313" key="2">
    <source>
        <dbReference type="EMBL" id="EEO27755.1"/>
    </source>
</evidence>
<comment type="caution">
    <text evidence="2">The sequence shown here is derived from an EMBL/GenBank/DDBJ whole genome shotgun (WGS) entry which is preliminary data.</text>
</comment>
<organism evidence="2 3">
    <name type="scientific">Oxalobacter paraformigenes</name>
    <dbReference type="NCBI Taxonomy" id="556268"/>
    <lineage>
        <taxon>Bacteria</taxon>
        <taxon>Pseudomonadati</taxon>
        <taxon>Pseudomonadota</taxon>
        <taxon>Betaproteobacteria</taxon>
        <taxon>Burkholderiales</taxon>
        <taxon>Oxalobacteraceae</taxon>
        <taxon>Oxalobacter</taxon>
    </lineage>
</organism>
<dbReference type="RefSeq" id="WP_005876969.1">
    <property type="nucleotide sequence ID" value="NZ_CABMNL010000001.1"/>
</dbReference>
<evidence type="ECO:0000256" key="1">
    <source>
        <dbReference type="SAM" id="MobiDB-lite"/>
    </source>
</evidence>
<name>C3X3G9_9BURK</name>
<evidence type="ECO:0000313" key="3">
    <source>
        <dbReference type="Proteomes" id="UP000003973"/>
    </source>
</evidence>
<protein>
    <submittedName>
        <fullName evidence="2">Uncharacterized protein</fullName>
    </submittedName>
</protein>
<keyword evidence="3" id="KW-1185">Reference proteome</keyword>